<dbReference type="AlphaFoldDB" id="A0A1M5E805"/>
<dbReference type="SUPFAM" id="SSF51735">
    <property type="entry name" value="NAD(P)-binding Rossmann-fold domains"/>
    <property type="match status" value="1"/>
</dbReference>
<dbReference type="PANTHER" id="PTHR43669:SF3">
    <property type="entry name" value="ALCOHOL DEHYDROGENASE, PUTATIVE (AFU_ORTHOLOGUE AFUA_3G03445)-RELATED"/>
    <property type="match status" value="1"/>
</dbReference>
<dbReference type="STRING" id="1122133.SAMN02745157_2921"/>
<dbReference type="InterPro" id="IPR002347">
    <property type="entry name" value="SDR_fam"/>
</dbReference>
<dbReference type="InterPro" id="IPR020904">
    <property type="entry name" value="Sc_DH/Rdtase_CS"/>
</dbReference>
<dbReference type="EMBL" id="FQUP01000002">
    <property type="protein sequence ID" value="SHF75379.1"/>
    <property type="molecule type" value="Genomic_DNA"/>
</dbReference>
<dbReference type="GO" id="GO:0016616">
    <property type="term" value="F:oxidoreductase activity, acting on the CH-OH group of donors, NAD or NADP as acceptor"/>
    <property type="evidence" value="ECO:0007669"/>
    <property type="project" value="UniProtKB-ARBA"/>
</dbReference>
<dbReference type="PRINTS" id="PR00081">
    <property type="entry name" value="GDHRDH"/>
</dbReference>
<keyword evidence="2" id="KW-0560">Oxidoreductase</keyword>
<dbReference type="OrthoDB" id="9810734at2"/>
<name>A0A1M5E805_9HYPH</name>
<gene>
    <name evidence="4" type="ORF">SAMN02745157_2921</name>
</gene>
<dbReference type="Pfam" id="PF00106">
    <property type="entry name" value="adh_short"/>
    <property type="match status" value="1"/>
</dbReference>
<dbReference type="Proteomes" id="UP000184485">
    <property type="component" value="Unassembled WGS sequence"/>
</dbReference>
<comment type="similarity">
    <text evidence="1 3">Belongs to the short-chain dehydrogenases/reductases (SDR) family.</text>
</comment>
<dbReference type="PROSITE" id="PS00061">
    <property type="entry name" value="ADH_SHORT"/>
    <property type="match status" value="1"/>
</dbReference>
<dbReference type="Gene3D" id="3.40.50.720">
    <property type="entry name" value="NAD(P)-binding Rossmann-like Domain"/>
    <property type="match status" value="1"/>
</dbReference>
<proteinExistence type="inferred from homology"/>
<dbReference type="RefSeq" id="WP_073053889.1">
    <property type="nucleotide sequence ID" value="NZ_FQUP01000002.1"/>
</dbReference>
<organism evidence="4 5">
    <name type="scientific">Kaistia soli DSM 19436</name>
    <dbReference type="NCBI Taxonomy" id="1122133"/>
    <lineage>
        <taxon>Bacteria</taxon>
        <taxon>Pseudomonadati</taxon>
        <taxon>Pseudomonadota</taxon>
        <taxon>Alphaproteobacteria</taxon>
        <taxon>Hyphomicrobiales</taxon>
        <taxon>Kaistiaceae</taxon>
        <taxon>Kaistia</taxon>
    </lineage>
</organism>
<keyword evidence="5" id="KW-1185">Reference proteome</keyword>
<dbReference type="PRINTS" id="PR00080">
    <property type="entry name" value="SDRFAMILY"/>
</dbReference>
<evidence type="ECO:0000256" key="2">
    <source>
        <dbReference type="ARBA" id="ARBA00023002"/>
    </source>
</evidence>
<reference evidence="4 5" key="1">
    <citation type="submission" date="2016-11" db="EMBL/GenBank/DDBJ databases">
        <authorList>
            <person name="Jaros S."/>
            <person name="Januszkiewicz K."/>
            <person name="Wedrychowicz H."/>
        </authorList>
    </citation>
    <scope>NUCLEOTIDE SEQUENCE [LARGE SCALE GENOMIC DNA]</scope>
    <source>
        <strain evidence="4 5">DSM 19436</strain>
    </source>
</reference>
<dbReference type="PANTHER" id="PTHR43669">
    <property type="entry name" value="5-KETO-D-GLUCONATE 5-REDUCTASE"/>
    <property type="match status" value="1"/>
</dbReference>
<dbReference type="InterPro" id="IPR036291">
    <property type="entry name" value="NAD(P)-bd_dom_sf"/>
</dbReference>
<evidence type="ECO:0000256" key="1">
    <source>
        <dbReference type="ARBA" id="ARBA00006484"/>
    </source>
</evidence>
<sequence length="242" mass="25632">MTQSVSGKVMIVTGASSGIGRAVARRFASEGVKLVLVARSAEKLAALAEELGASALAVPADLTVPADITRMVATARDHFGPIDILFANAGSYVSGDVAEGDPDLWDQIIGVNVNGVFRAVHAVLPEMIARRSGDIVVTSSVSGHQAIQWEPVYSATKHAVQSFVHGVRRQIAPHNVRIGALAPGMVLNELWGIDDPAEIARRAAGHEGLLSEDVAEALLFMLTRPAHVTIRDLVMLPQNQDI</sequence>
<evidence type="ECO:0000313" key="5">
    <source>
        <dbReference type="Proteomes" id="UP000184485"/>
    </source>
</evidence>
<dbReference type="CDD" id="cd05233">
    <property type="entry name" value="SDR_c"/>
    <property type="match status" value="1"/>
</dbReference>
<evidence type="ECO:0000256" key="3">
    <source>
        <dbReference type="RuleBase" id="RU000363"/>
    </source>
</evidence>
<protein>
    <submittedName>
        <fullName evidence="4">Ribitol 2-dehydrogenase</fullName>
    </submittedName>
</protein>
<evidence type="ECO:0000313" key="4">
    <source>
        <dbReference type="EMBL" id="SHF75379.1"/>
    </source>
</evidence>
<accession>A0A1M5E805</accession>
<dbReference type="FunFam" id="3.40.50.720:FF:000047">
    <property type="entry name" value="NADP-dependent L-serine/L-allo-threonine dehydrogenase"/>
    <property type="match status" value="1"/>
</dbReference>